<feature type="transmembrane region" description="Helical" evidence="1">
    <location>
        <begin position="101"/>
        <end position="121"/>
    </location>
</feature>
<gene>
    <name evidence="2" type="ORF">B2G88_00425</name>
</gene>
<evidence type="ECO:0000256" key="1">
    <source>
        <dbReference type="SAM" id="Phobius"/>
    </source>
</evidence>
<protein>
    <recommendedName>
        <fullName evidence="4">Peptidase M50</fullName>
    </recommendedName>
</protein>
<dbReference type="OrthoDB" id="201854at2157"/>
<sequence>MSAAHDGDGDGSPALESLFREPFGFTWGDTDGTIWLRSDEGSYKRVHPVFFEQLREIATGSSDPADHDERVRETVALLAAEGYLESGSEIVREEPPPDIRLWPRLGAVAGVVVLFVGCLAVRWPELRQLPADLEFGLGLALIVLPVLLGSIALHELGHYVPSRRYFDPQLRIGLLNRVIPAIITRTTDAWRCPRNVRLWISLAGPVVDLLVATGFAVAFVVFPDQPIVGFLALLIAARALFVLNPLIEGDGYWALVDAFGWHNLRTRGFRDLERRVLSGPAVYAVSSVVFTVGFVAVMLAVLTSAIGLR</sequence>
<proteinExistence type="predicted"/>
<dbReference type="Proteomes" id="UP000196084">
    <property type="component" value="Unassembled WGS sequence"/>
</dbReference>
<dbReference type="CDD" id="cd05709">
    <property type="entry name" value="S2P-M50"/>
    <property type="match status" value="1"/>
</dbReference>
<feature type="transmembrane region" description="Helical" evidence="1">
    <location>
        <begin position="228"/>
        <end position="247"/>
    </location>
</feature>
<feature type="transmembrane region" description="Helical" evidence="1">
    <location>
        <begin position="133"/>
        <end position="153"/>
    </location>
</feature>
<feature type="transmembrane region" description="Helical" evidence="1">
    <location>
        <begin position="281"/>
        <end position="308"/>
    </location>
</feature>
<dbReference type="AlphaFoldDB" id="A0A202EAR8"/>
<evidence type="ECO:0008006" key="4">
    <source>
        <dbReference type="Google" id="ProtNLM"/>
    </source>
</evidence>
<dbReference type="RefSeq" id="WP_087713675.1">
    <property type="nucleotide sequence ID" value="NZ_MWPH01000001.1"/>
</dbReference>
<keyword evidence="1" id="KW-1133">Transmembrane helix</keyword>
<reference evidence="2 3" key="1">
    <citation type="submission" date="2017-02" db="EMBL/GenBank/DDBJ databases">
        <title>Natronthermophilus aegyptiacus gen. nov.,sp. nov., an aerobic, extremely halophilic alkalithermophilic archaeon isolated from the athalassohaline Wadi An Natrun, Egypt.</title>
        <authorList>
            <person name="Zhao B."/>
        </authorList>
    </citation>
    <scope>NUCLEOTIDE SEQUENCE [LARGE SCALE GENOMIC DNA]</scope>
    <source>
        <strain evidence="2 3">CGMCC 1.3597</strain>
    </source>
</reference>
<keyword evidence="3" id="KW-1185">Reference proteome</keyword>
<keyword evidence="1" id="KW-0472">Membrane</keyword>
<comment type="caution">
    <text evidence="2">The sequence shown here is derived from an EMBL/GenBank/DDBJ whole genome shotgun (WGS) entry which is preliminary data.</text>
</comment>
<dbReference type="EMBL" id="MWPH01000001">
    <property type="protein sequence ID" value="OVE85329.1"/>
    <property type="molecule type" value="Genomic_DNA"/>
</dbReference>
<organism evidence="2 3">
    <name type="scientific">Natronolimnobius baerhuensis</name>
    <dbReference type="NCBI Taxonomy" id="253108"/>
    <lineage>
        <taxon>Archaea</taxon>
        <taxon>Methanobacteriati</taxon>
        <taxon>Methanobacteriota</taxon>
        <taxon>Stenosarchaea group</taxon>
        <taxon>Halobacteria</taxon>
        <taxon>Halobacteriales</taxon>
        <taxon>Natrialbaceae</taxon>
        <taxon>Natronolimnobius</taxon>
    </lineage>
</organism>
<accession>A0A202EAR8</accession>
<name>A0A202EAR8_9EURY</name>
<keyword evidence="1" id="KW-0812">Transmembrane</keyword>
<feature type="transmembrane region" description="Helical" evidence="1">
    <location>
        <begin position="198"/>
        <end position="221"/>
    </location>
</feature>
<evidence type="ECO:0000313" key="3">
    <source>
        <dbReference type="Proteomes" id="UP000196084"/>
    </source>
</evidence>
<evidence type="ECO:0000313" key="2">
    <source>
        <dbReference type="EMBL" id="OVE85329.1"/>
    </source>
</evidence>